<keyword evidence="3" id="KW-1185">Reference proteome</keyword>
<dbReference type="OrthoDB" id="421804at2"/>
<feature type="region of interest" description="Disordered" evidence="1">
    <location>
        <begin position="404"/>
        <end position="433"/>
    </location>
</feature>
<name>B1X1R1_CROS5</name>
<feature type="region of interest" description="Disordered" evidence="1">
    <location>
        <begin position="316"/>
        <end position="371"/>
    </location>
</feature>
<proteinExistence type="predicted"/>
<gene>
    <name evidence="2" type="ordered locus">cce_3743</name>
</gene>
<feature type="compositionally biased region" description="Polar residues" evidence="1">
    <location>
        <begin position="465"/>
        <end position="486"/>
    </location>
</feature>
<dbReference type="STRING" id="43989.cce_3743"/>
<protein>
    <submittedName>
        <fullName evidence="2">Uncharacterized protein</fullName>
    </submittedName>
</protein>
<evidence type="ECO:0000256" key="1">
    <source>
        <dbReference type="SAM" id="MobiDB-lite"/>
    </source>
</evidence>
<dbReference type="EMBL" id="CP000806">
    <property type="protein sequence ID" value="ACB53091.1"/>
    <property type="molecule type" value="Genomic_DNA"/>
</dbReference>
<organism evidence="2 3">
    <name type="scientific">Crocosphaera subtropica (strain ATCC 51142 / BH68)</name>
    <name type="common">Cyanothece sp. (strain ATCC 51142)</name>
    <dbReference type="NCBI Taxonomy" id="43989"/>
    <lineage>
        <taxon>Bacteria</taxon>
        <taxon>Bacillati</taxon>
        <taxon>Cyanobacteriota</taxon>
        <taxon>Cyanophyceae</taxon>
        <taxon>Oscillatoriophycideae</taxon>
        <taxon>Chroococcales</taxon>
        <taxon>Aphanothecaceae</taxon>
        <taxon>Crocosphaera</taxon>
        <taxon>Crocosphaera subtropica</taxon>
    </lineage>
</organism>
<feature type="compositionally biased region" description="Acidic residues" evidence="1">
    <location>
        <begin position="454"/>
        <end position="464"/>
    </location>
</feature>
<evidence type="ECO:0000313" key="2">
    <source>
        <dbReference type="EMBL" id="ACB53091.1"/>
    </source>
</evidence>
<evidence type="ECO:0000313" key="3">
    <source>
        <dbReference type="Proteomes" id="UP000001203"/>
    </source>
</evidence>
<dbReference type="PROSITE" id="PS51257">
    <property type="entry name" value="PROKAR_LIPOPROTEIN"/>
    <property type="match status" value="1"/>
</dbReference>
<dbReference type="AlphaFoldDB" id="B1X1R1"/>
<dbReference type="eggNOG" id="COG0508">
    <property type="taxonomic scope" value="Bacteria"/>
</dbReference>
<dbReference type="Proteomes" id="UP000001203">
    <property type="component" value="Chromosome circular"/>
</dbReference>
<dbReference type="HOGENOM" id="CLU_021297_1_1_3"/>
<dbReference type="KEGG" id="cyt:cce_3743"/>
<sequence length="518" mass="57852">MFGLNQRSPLIKVLSSSILVGLLSWGLLGCSDRVVASSPVIEPSPVPVTTTKLTEVAPPTVIQELKEILAQYHPQVSIISPKPRQMFSETTVPVQLEVKDYPLFKDETLGLGPHLHLFVDNQPYRAVYNLDEPIILEDLTPGTHTIRVFASRPWHESFKNEGAYAQTTFSVFTETEDNSPSSSLPLLTYSRPQGSYGAEPIMLDFYLTNAPLHFIAQSDPNDEIIDWRIKATINGESFLIDTWQPIYLKGFEPGKNWVQLEFIDEQGKEVNNAFNDTVRVITYEPNGEDTLSKLIRGELSVEVARSVVDPNYIYTLEPEPIEEETPPPTVEETREPQEPVEESASEPIISPTSENTTEEDTEPLPISDDTITRETEMIESGSPSPETIIQQTETIEPLPASDETITQETENPEPLPVSSETVTPSKTQTVVEEPKTIIEPTELENDQEVMTEEILTEDSSETGVEETSTPLSETIQPETVTPSSQQLPQANKVQWLEKLVNFFKNIDFSGIVDKLNLS</sequence>
<accession>B1X1R1</accession>
<dbReference type="RefSeq" id="WP_009545100.1">
    <property type="nucleotide sequence ID" value="NC_010546.1"/>
</dbReference>
<feature type="region of interest" description="Disordered" evidence="1">
    <location>
        <begin position="454"/>
        <end position="486"/>
    </location>
</feature>
<reference evidence="2 3" key="1">
    <citation type="journal article" date="2008" name="Proc. Natl. Acad. Sci. U.S.A.">
        <title>The genome of Cyanothece 51142, a unicellular diazotrophic cyanobacterium important in the marine nitrogen cycle.</title>
        <authorList>
            <person name="Welsh E.A."/>
            <person name="Liberton M."/>
            <person name="Stoeckel J."/>
            <person name="Loh T."/>
            <person name="Elvitigala T."/>
            <person name="Wang C."/>
            <person name="Wollam A."/>
            <person name="Fulton R.S."/>
            <person name="Clifton S.W."/>
            <person name="Jacobs J.M."/>
            <person name="Aurora R."/>
            <person name="Ghosh B.K."/>
            <person name="Sherman L.A."/>
            <person name="Smith R.D."/>
            <person name="Wilson R.K."/>
            <person name="Pakrasi H.B."/>
        </authorList>
    </citation>
    <scope>NUCLEOTIDE SEQUENCE [LARGE SCALE GENOMIC DNA]</scope>
    <source>
        <strain evidence="3">ATCC 51142 / BH68</strain>
    </source>
</reference>
<feature type="compositionally biased region" description="Polar residues" evidence="1">
    <location>
        <begin position="418"/>
        <end position="430"/>
    </location>
</feature>